<proteinExistence type="predicted"/>
<keyword evidence="1" id="KW-0472">Membrane</keyword>
<dbReference type="Proteomes" id="UP001175271">
    <property type="component" value="Unassembled WGS sequence"/>
</dbReference>
<accession>A0AA39LNL6</accession>
<evidence type="ECO:0000256" key="1">
    <source>
        <dbReference type="SAM" id="Phobius"/>
    </source>
</evidence>
<reference evidence="2" key="1">
    <citation type="submission" date="2023-06" db="EMBL/GenBank/DDBJ databases">
        <title>Genomic analysis of the entomopathogenic nematode Steinernema hermaphroditum.</title>
        <authorList>
            <person name="Schwarz E.M."/>
            <person name="Heppert J.K."/>
            <person name="Baniya A."/>
            <person name="Schwartz H.T."/>
            <person name="Tan C.-H."/>
            <person name="Antoshechkin I."/>
            <person name="Sternberg P.W."/>
            <person name="Goodrich-Blair H."/>
            <person name="Dillman A.R."/>
        </authorList>
    </citation>
    <scope>NUCLEOTIDE SEQUENCE</scope>
    <source>
        <strain evidence="2">PS9179</strain>
        <tissue evidence="2">Whole animal</tissue>
    </source>
</reference>
<evidence type="ECO:0000313" key="2">
    <source>
        <dbReference type="EMBL" id="KAK0403715.1"/>
    </source>
</evidence>
<protein>
    <submittedName>
        <fullName evidence="2">Uncharacterized protein</fullName>
    </submittedName>
</protein>
<gene>
    <name evidence="2" type="ORF">QR680_017084</name>
</gene>
<keyword evidence="3" id="KW-1185">Reference proteome</keyword>
<keyword evidence="1" id="KW-1133">Transmembrane helix</keyword>
<dbReference type="AlphaFoldDB" id="A0AA39LNL6"/>
<keyword evidence="1" id="KW-0812">Transmembrane</keyword>
<dbReference type="EMBL" id="JAUCMV010000004">
    <property type="protein sequence ID" value="KAK0403715.1"/>
    <property type="molecule type" value="Genomic_DNA"/>
</dbReference>
<comment type="caution">
    <text evidence="2">The sequence shown here is derived from an EMBL/GenBank/DDBJ whole genome shotgun (WGS) entry which is preliminary data.</text>
</comment>
<organism evidence="2 3">
    <name type="scientific">Steinernema hermaphroditum</name>
    <dbReference type="NCBI Taxonomy" id="289476"/>
    <lineage>
        <taxon>Eukaryota</taxon>
        <taxon>Metazoa</taxon>
        <taxon>Ecdysozoa</taxon>
        <taxon>Nematoda</taxon>
        <taxon>Chromadorea</taxon>
        <taxon>Rhabditida</taxon>
        <taxon>Tylenchina</taxon>
        <taxon>Panagrolaimomorpha</taxon>
        <taxon>Strongyloidoidea</taxon>
        <taxon>Steinernematidae</taxon>
        <taxon>Steinernema</taxon>
    </lineage>
</organism>
<feature type="transmembrane region" description="Helical" evidence="1">
    <location>
        <begin position="29"/>
        <end position="47"/>
    </location>
</feature>
<sequence length="98" mass="10967">MRRALILSGIALSIFFLLPFPLVNPLLRLTVWIVLLFLGTVIVVHIVRYSAFLVVAACSFNSVHFALLPNFAKDHLSLADSLVPFFVVKRVENRCKAS</sequence>
<name>A0AA39LNL6_9BILA</name>
<evidence type="ECO:0000313" key="3">
    <source>
        <dbReference type="Proteomes" id="UP001175271"/>
    </source>
</evidence>